<dbReference type="HOGENOM" id="CLU_985781_0_0_7"/>
<dbReference type="STRING" id="207559.Dde_2882"/>
<protein>
    <submittedName>
        <fullName evidence="1">Uncharacterized protein</fullName>
    </submittedName>
</protein>
<evidence type="ECO:0000313" key="1">
    <source>
        <dbReference type="EMBL" id="ABB39677.1"/>
    </source>
</evidence>
<organism evidence="1 2">
    <name type="scientific">Oleidesulfovibrio alaskensis (strain ATCC BAA-1058 / DSM 17464 / G20)</name>
    <name type="common">Desulfovibrio alaskensis</name>
    <dbReference type="NCBI Taxonomy" id="207559"/>
    <lineage>
        <taxon>Bacteria</taxon>
        <taxon>Pseudomonadati</taxon>
        <taxon>Thermodesulfobacteriota</taxon>
        <taxon>Desulfovibrionia</taxon>
        <taxon>Desulfovibrionales</taxon>
        <taxon>Desulfovibrionaceae</taxon>
        <taxon>Oleidesulfovibrio</taxon>
    </lineage>
</organism>
<dbReference type="AlphaFoldDB" id="Q30XB9"/>
<dbReference type="InterPro" id="IPR029063">
    <property type="entry name" value="SAM-dependent_MTases_sf"/>
</dbReference>
<dbReference type="KEGG" id="dde:Dde_2882"/>
<dbReference type="eggNOG" id="COG2227">
    <property type="taxonomic scope" value="Bacteria"/>
</dbReference>
<name>Q30XB9_OLEA2</name>
<sequence length="282" mass="32424">MRATLKKILAASLRVRASIFARIFSLSGCKPWTRGYDEYRWSKIRAVLESGDFTSQIGKEGYGFRVDERVVEYPWLLSRLPASPLRLLDAGSALNFELLLTHDKLNNKEIFISTLAPEGVSYTNLGISYVYEDVRQTCFRDEFFDCIACISTLEHVGMDNTFIYTTDVTKAESDPSAYLEFIKSLYRILKPGGTLFLSVPFGKYKNHGWFQVFNAEMVDSLINAFAPSSWSETVFTYEEDRWMTSSRDAARLSECFDIHVEKQYFSDYLAFSRSVICLELRK</sequence>
<dbReference type="RefSeq" id="WP_011368670.1">
    <property type="nucleotide sequence ID" value="NC_007519.1"/>
</dbReference>
<reference evidence="1 2" key="1">
    <citation type="journal article" date="2011" name="J. Bacteriol.">
        <title>Complete genome sequence and updated annotation of Desulfovibrio alaskensis G20.</title>
        <authorList>
            <person name="Hauser L.J."/>
            <person name="Land M.L."/>
            <person name="Brown S.D."/>
            <person name="Larimer F."/>
            <person name="Keller K.L."/>
            <person name="Rapp-Giles B.J."/>
            <person name="Price M.N."/>
            <person name="Lin M."/>
            <person name="Bruce D.C."/>
            <person name="Detter J.C."/>
            <person name="Tapia R."/>
            <person name="Han C.S."/>
            <person name="Goodwin L.A."/>
            <person name="Cheng J.F."/>
            <person name="Pitluck S."/>
            <person name="Copeland A."/>
            <person name="Lucas S."/>
            <person name="Nolan M."/>
            <person name="Lapidus A.L."/>
            <person name="Palumbo A.V."/>
            <person name="Wall J.D."/>
        </authorList>
    </citation>
    <scope>NUCLEOTIDE SEQUENCE [LARGE SCALE GENOMIC DNA]</scope>
    <source>
        <strain evidence="2">ATCC BAA 1058 / DSM 17464 / G20</strain>
    </source>
</reference>
<dbReference type="Proteomes" id="UP000002710">
    <property type="component" value="Chromosome"/>
</dbReference>
<gene>
    <name evidence="1" type="ordered locus">Dde_2882</name>
</gene>
<dbReference type="Pfam" id="PF13489">
    <property type="entry name" value="Methyltransf_23"/>
    <property type="match status" value="1"/>
</dbReference>
<dbReference type="SUPFAM" id="SSF53335">
    <property type="entry name" value="S-adenosyl-L-methionine-dependent methyltransferases"/>
    <property type="match status" value="1"/>
</dbReference>
<evidence type="ECO:0000313" key="2">
    <source>
        <dbReference type="Proteomes" id="UP000002710"/>
    </source>
</evidence>
<dbReference type="Gene3D" id="3.40.50.150">
    <property type="entry name" value="Vaccinia Virus protein VP39"/>
    <property type="match status" value="1"/>
</dbReference>
<proteinExistence type="predicted"/>
<keyword evidence="2" id="KW-1185">Reference proteome</keyword>
<dbReference type="EMBL" id="CP000112">
    <property type="protein sequence ID" value="ABB39677.1"/>
    <property type="molecule type" value="Genomic_DNA"/>
</dbReference>
<accession>Q30XB9</accession>